<feature type="domain" description="Ionotropic glutamate receptor C-terminal" evidence="4">
    <location>
        <begin position="248"/>
        <end position="469"/>
    </location>
</feature>
<keyword evidence="1" id="KW-0732">Signal</keyword>
<dbReference type="Proteomes" id="UP001501072">
    <property type="component" value="Unassembled WGS sequence"/>
</dbReference>
<dbReference type="SMART" id="SM00079">
    <property type="entry name" value="PBPe"/>
    <property type="match status" value="1"/>
</dbReference>
<protein>
    <recommendedName>
        <fullName evidence="7">ABC transporter substrate-binding protein</fullName>
    </recommendedName>
</protein>
<evidence type="ECO:0000259" key="4">
    <source>
        <dbReference type="SMART" id="SM00079"/>
    </source>
</evidence>
<name>A0ABN1SS21_9ACTN</name>
<evidence type="ECO:0000256" key="2">
    <source>
        <dbReference type="SAM" id="MobiDB-lite"/>
    </source>
</evidence>
<reference evidence="5 6" key="1">
    <citation type="journal article" date="2019" name="Int. J. Syst. Evol. Microbiol.">
        <title>The Global Catalogue of Microorganisms (GCM) 10K type strain sequencing project: providing services to taxonomists for standard genome sequencing and annotation.</title>
        <authorList>
            <consortium name="The Broad Institute Genomics Platform"/>
            <consortium name="The Broad Institute Genome Sequencing Center for Infectious Disease"/>
            <person name="Wu L."/>
            <person name="Ma J."/>
        </authorList>
    </citation>
    <scope>NUCLEOTIDE SEQUENCE [LARGE SCALE GENOMIC DNA]</scope>
    <source>
        <strain evidence="5 6">JCM 11269</strain>
    </source>
</reference>
<organism evidence="5 6">
    <name type="scientific">Streptomyces thermogriseus</name>
    <dbReference type="NCBI Taxonomy" id="75292"/>
    <lineage>
        <taxon>Bacteria</taxon>
        <taxon>Bacillati</taxon>
        <taxon>Actinomycetota</taxon>
        <taxon>Actinomycetes</taxon>
        <taxon>Kitasatosporales</taxon>
        <taxon>Streptomycetaceae</taxon>
        <taxon>Streptomyces</taxon>
    </lineage>
</organism>
<accession>A0ABN1SS21</accession>
<dbReference type="InterPro" id="IPR001320">
    <property type="entry name" value="Iontro_rcpt_C"/>
</dbReference>
<feature type="domain" description="Solute-binding protein family 3/N-terminal" evidence="3">
    <location>
        <begin position="248"/>
        <end position="470"/>
    </location>
</feature>
<dbReference type="SMART" id="SM00062">
    <property type="entry name" value="PBPb"/>
    <property type="match status" value="1"/>
</dbReference>
<dbReference type="EMBL" id="BAAAHU010000002">
    <property type="protein sequence ID" value="GAA1003228.1"/>
    <property type="molecule type" value="Genomic_DNA"/>
</dbReference>
<dbReference type="InterPro" id="IPR001638">
    <property type="entry name" value="Solute-binding_3/MltF_N"/>
</dbReference>
<dbReference type="PANTHER" id="PTHR35936:SF17">
    <property type="entry name" value="ARGININE-BINDING EXTRACELLULAR PROTEIN ARTP"/>
    <property type="match status" value="1"/>
</dbReference>
<feature type="region of interest" description="Disordered" evidence="2">
    <location>
        <begin position="122"/>
        <end position="167"/>
    </location>
</feature>
<dbReference type="SUPFAM" id="SSF53850">
    <property type="entry name" value="Periplasmic binding protein-like II"/>
    <property type="match status" value="1"/>
</dbReference>
<keyword evidence="6" id="KW-1185">Reference proteome</keyword>
<proteinExistence type="predicted"/>
<evidence type="ECO:0000313" key="6">
    <source>
        <dbReference type="Proteomes" id="UP001501072"/>
    </source>
</evidence>
<dbReference type="Pfam" id="PF00497">
    <property type="entry name" value="SBP_bac_3"/>
    <property type="match status" value="1"/>
</dbReference>
<evidence type="ECO:0008006" key="7">
    <source>
        <dbReference type="Google" id="ProtNLM"/>
    </source>
</evidence>
<dbReference type="Gene3D" id="3.40.190.10">
    <property type="entry name" value="Periplasmic binding protein-like II"/>
    <property type="match status" value="2"/>
</dbReference>
<evidence type="ECO:0000259" key="3">
    <source>
        <dbReference type="SMART" id="SM00062"/>
    </source>
</evidence>
<sequence length="480" mass="50388">MFNCTEPGGTTPDHSIPDGLAGFVDRAAPGSTVRMGMHWYGPAGPKTGMPEAQDREVALRMVPEKRDESIGTPFTAAGPRGGSPWTWCTSGCPGDGPDDADAVDQVKHAGDKLRATCGRTTDAFADKGGQGQARTGKAHGARGHPPSTARTRPARSGPSASRDAGFGGRTAPSSWDWFGVLKHFLIIGAHCSLTGAPLKTFLGRRTRVLAATTATAGMILLAACTSTDGGGDGSATAPGGVELVKAGRLTTCTHLPYPPFQSEIDGKVQGFDVALIDLVAEDLGVKQEILDTPFENFKTGAFLNSGKCDLAAAGMTITEERKKNVDFSDPYFRAAQAVLVAKDSGITSLADVKARKARLGAQAQTTGEDYVKGQGFDPVSFESSDAVLNGLRTGQVKAVVIDYPVVQGWLKDKANAEAFRLAEQIDTGEEYGFTVKKGNTALREAVNKALADARADGTYKKLYEQWIGPYDESAASPAAS</sequence>
<evidence type="ECO:0000313" key="5">
    <source>
        <dbReference type="EMBL" id="GAA1003228.1"/>
    </source>
</evidence>
<evidence type="ECO:0000256" key="1">
    <source>
        <dbReference type="ARBA" id="ARBA00022729"/>
    </source>
</evidence>
<dbReference type="PANTHER" id="PTHR35936">
    <property type="entry name" value="MEMBRANE-BOUND LYTIC MUREIN TRANSGLYCOSYLASE F"/>
    <property type="match status" value="1"/>
</dbReference>
<comment type="caution">
    <text evidence="5">The sequence shown here is derived from an EMBL/GenBank/DDBJ whole genome shotgun (WGS) entry which is preliminary data.</text>
</comment>
<gene>
    <name evidence="5" type="ORF">GCM10009564_02560</name>
</gene>